<accession>A0A328PC25</accession>
<dbReference type="InterPro" id="IPR035906">
    <property type="entry name" value="MetI-like_sf"/>
</dbReference>
<dbReference type="Pfam" id="PF00528">
    <property type="entry name" value="BPD_transp_1"/>
    <property type="match status" value="1"/>
</dbReference>
<keyword evidence="2 7" id="KW-0813">Transport</keyword>
<dbReference type="Gene3D" id="1.10.3720.10">
    <property type="entry name" value="MetI-like"/>
    <property type="match status" value="1"/>
</dbReference>
<name>A0A328PC25_9EURY</name>
<dbReference type="PROSITE" id="PS50928">
    <property type="entry name" value="ABC_TM1"/>
    <property type="match status" value="1"/>
</dbReference>
<feature type="transmembrane region" description="Helical" evidence="7">
    <location>
        <begin position="103"/>
        <end position="130"/>
    </location>
</feature>
<dbReference type="CDD" id="cd06261">
    <property type="entry name" value="TM_PBP2"/>
    <property type="match status" value="1"/>
</dbReference>
<comment type="caution">
    <text evidence="9">The sequence shown here is derived from an EMBL/GenBank/DDBJ whole genome shotgun (WGS) entry which is preliminary data.</text>
</comment>
<keyword evidence="6 7" id="KW-0472">Membrane</keyword>
<keyword evidence="3" id="KW-1003">Cell membrane</keyword>
<gene>
    <name evidence="9" type="ORF">DPC56_06340</name>
</gene>
<evidence type="ECO:0000259" key="8">
    <source>
        <dbReference type="PROSITE" id="PS50928"/>
    </source>
</evidence>
<keyword evidence="4 7" id="KW-0812">Transmembrane</keyword>
<organism evidence="9 10">
    <name type="scientific">Methanothermobacter tenebrarum</name>
    <dbReference type="NCBI Taxonomy" id="680118"/>
    <lineage>
        <taxon>Archaea</taxon>
        <taxon>Methanobacteriati</taxon>
        <taxon>Methanobacteriota</taxon>
        <taxon>Methanomada group</taxon>
        <taxon>Methanobacteria</taxon>
        <taxon>Methanobacteriales</taxon>
        <taxon>Methanobacteriaceae</taxon>
        <taxon>Methanothermobacter</taxon>
    </lineage>
</organism>
<reference evidence="9 10" key="1">
    <citation type="submission" date="2018-06" db="EMBL/GenBank/DDBJ databases">
        <title>Draft genome sequence of hyperthermophilic methanogen Methanothermobacter tenebrarum sp. MCM-B 1447.</title>
        <authorList>
            <person name="Pore S.D."/>
            <person name="Dagar S."/>
            <person name="Dhakephalkar P.K."/>
        </authorList>
    </citation>
    <scope>NUCLEOTIDE SEQUENCE [LARGE SCALE GENOMIC DNA]</scope>
    <source>
        <strain evidence="9 10">MCM B 1447</strain>
    </source>
</reference>
<dbReference type="OrthoDB" id="50379at2157"/>
<feature type="transmembrane region" description="Helical" evidence="7">
    <location>
        <begin position="217"/>
        <end position="235"/>
    </location>
</feature>
<evidence type="ECO:0000256" key="3">
    <source>
        <dbReference type="ARBA" id="ARBA00022475"/>
    </source>
</evidence>
<evidence type="ECO:0000256" key="1">
    <source>
        <dbReference type="ARBA" id="ARBA00004651"/>
    </source>
</evidence>
<evidence type="ECO:0000313" key="9">
    <source>
        <dbReference type="EMBL" id="RAO78723.1"/>
    </source>
</evidence>
<dbReference type="PANTHER" id="PTHR30151">
    <property type="entry name" value="ALKANE SULFONATE ABC TRANSPORTER-RELATED, MEMBRANE SUBUNIT"/>
    <property type="match status" value="1"/>
</dbReference>
<evidence type="ECO:0000256" key="6">
    <source>
        <dbReference type="ARBA" id="ARBA00023136"/>
    </source>
</evidence>
<evidence type="ECO:0000256" key="7">
    <source>
        <dbReference type="RuleBase" id="RU363032"/>
    </source>
</evidence>
<dbReference type="SUPFAM" id="SSF161098">
    <property type="entry name" value="MetI-like"/>
    <property type="match status" value="1"/>
</dbReference>
<dbReference type="InterPro" id="IPR000515">
    <property type="entry name" value="MetI-like"/>
</dbReference>
<dbReference type="AlphaFoldDB" id="A0A328PC25"/>
<dbReference type="Proteomes" id="UP000249782">
    <property type="component" value="Unassembled WGS sequence"/>
</dbReference>
<proteinExistence type="inferred from homology"/>
<dbReference type="PANTHER" id="PTHR30151:SF0">
    <property type="entry name" value="ABC TRANSPORTER PERMEASE PROTEIN MJ0413-RELATED"/>
    <property type="match status" value="1"/>
</dbReference>
<dbReference type="EMBL" id="QLOE01000008">
    <property type="protein sequence ID" value="RAO78723.1"/>
    <property type="molecule type" value="Genomic_DNA"/>
</dbReference>
<dbReference type="RefSeq" id="WP_112094240.1">
    <property type="nucleotide sequence ID" value="NZ_QLOE01000008.1"/>
</dbReference>
<evidence type="ECO:0000256" key="5">
    <source>
        <dbReference type="ARBA" id="ARBA00022989"/>
    </source>
</evidence>
<comment type="similarity">
    <text evidence="7">Belongs to the binding-protein-dependent transport system permease family.</text>
</comment>
<evidence type="ECO:0000256" key="4">
    <source>
        <dbReference type="ARBA" id="ARBA00022692"/>
    </source>
</evidence>
<dbReference type="FunFam" id="1.10.3720.10:FF:000003">
    <property type="entry name" value="Aliphatic sulfonate ABC transporter permease"/>
    <property type="match status" value="1"/>
</dbReference>
<feature type="transmembrane region" description="Helical" evidence="7">
    <location>
        <begin position="7"/>
        <end position="31"/>
    </location>
</feature>
<protein>
    <submittedName>
        <fullName evidence="9">ABC transporter permease</fullName>
    </submittedName>
</protein>
<feature type="transmembrane region" description="Helical" evidence="7">
    <location>
        <begin position="51"/>
        <end position="82"/>
    </location>
</feature>
<feature type="transmembrane region" description="Helical" evidence="7">
    <location>
        <begin position="174"/>
        <end position="196"/>
    </location>
</feature>
<keyword evidence="5 7" id="KW-1133">Transmembrane helix</keyword>
<sequence length="250" mass="27074">MKKFLESLIIPVILIIVWSILTFTNIVPSYILPSPYEVLTAFYNLIITGELFLHAMSTLLRVVAGFSAAAMIAIPLGIGIGWSEALERIFNPIIQILRPIPPLAWVPFALLWFGLGLKAEAFIIFIGSFFPILLNSLDAVKGVEKVLIEAACTLGATEGQVLTKVVLPASSPGILLGLRVGFGIGFMCTVAAEMIAAKSGLGYLIMESMRLLDTGEVVVGMLTIGLIGFAIDHLLSKLEEKYIPWRGKTI</sequence>
<evidence type="ECO:0000313" key="10">
    <source>
        <dbReference type="Proteomes" id="UP000249782"/>
    </source>
</evidence>
<keyword evidence="10" id="KW-1185">Reference proteome</keyword>
<dbReference type="GO" id="GO:0055085">
    <property type="term" value="P:transmembrane transport"/>
    <property type="evidence" value="ECO:0007669"/>
    <property type="project" value="InterPro"/>
</dbReference>
<comment type="subcellular location">
    <subcellularLocation>
        <location evidence="1 7">Cell membrane</location>
        <topology evidence="1 7">Multi-pass membrane protein</topology>
    </subcellularLocation>
</comment>
<evidence type="ECO:0000256" key="2">
    <source>
        <dbReference type="ARBA" id="ARBA00022448"/>
    </source>
</evidence>
<dbReference type="GO" id="GO:0005886">
    <property type="term" value="C:plasma membrane"/>
    <property type="evidence" value="ECO:0007669"/>
    <property type="project" value="UniProtKB-SubCell"/>
</dbReference>
<feature type="domain" description="ABC transmembrane type-1" evidence="8">
    <location>
        <begin position="55"/>
        <end position="235"/>
    </location>
</feature>